<dbReference type="InterPro" id="IPR010419">
    <property type="entry name" value="CO_DH_gsu"/>
</dbReference>
<evidence type="ECO:0000313" key="6">
    <source>
        <dbReference type="Proteomes" id="UP000542125"/>
    </source>
</evidence>
<organism evidence="5 6">
    <name type="scientific">Pigmentiphaga litoralis</name>
    <dbReference type="NCBI Taxonomy" id="516702"/>
    <lineage>
        <taxon>Bacteria</taxon>
        <taxon>Pseudomonadati</taxon>
        <taxon>Pseudomonadota</taxon>
        <taxon>Betaproteobacteria</taxon>
        <taxon>Burkholderiales</taxon>
        <taxon>Alcaligenaceae</taxon>
        <taxon>Pigmentiphaga</taxon>
    </lineage>
</organism>
<accession>A0A7Y9LNN0</accession>
<dbReference type="EC" id="1.3.99.8" evidence="5"/>
<dbReference type="InterPro" id="IPR037165">
    <property type="entry name" value="AldOxase/xan_DH_Mopterin-bd_sf"/>
</dbReference>
<dbReference type="PANTHER" id="PTHR11908">
    <property type="entry name" value="XANTHINE DEHYDROGENASE"/>
    <property type="match status" value="1"/>
</dbReference>
<dbReference type="Pfam" id="PF01315">
    <property type="entry name" value="Ald_Xan_dh_C"/>
    <property type="match status" value="1"/>
</dbReference>
<evidence type="ECO:0000313" key="5">
    <source>
        <dbReference type="EMBL" id="NYE83460.1"/>
    </source>
</evidence>
<dbReference type="SUPFAM" id="SSF56003">
    <property type="entry name" value="Molybdenum cofactor-binding domain"/>
    <property type="match status" value="1"/>
</dbReference>
<dbReference type="CDD" id="cd05018">
    <property type="entry name" value="CoxG"/>
    <property type="match status" value="1"/>
</dbReference>
<dbReference type="SUPFAM" id="SSF55961">
    <property type="entry name" value="Bet v1-like"/>
    <property type="match status" value="1"/>
</dbReference>
<dbReference type="EMBL" id="JACBYR010000001">
    <property type="protein sequence ID" value="NYE83460.1"/>
    <property type="molecule type" value="Genomic_DNA"/>
</dbReference>
<dbReference type="InterPro" id="IPR000674">
    <property type="entry name" value="Ald_Oxase/Xan_DH_a/b"/>
</dbReference>
<evidence type="ECO:0000256" key="1">
    <source>
        <dbReference type="ARBA" id="ARBA00022505"/>
    </source>
</evidence>
<keyword evidence="6" id="KW-1185">Reference proteome</keyword>
<dbReference type="InterPro" id="IPR023393">
    <property type="entry name" value="START-like_dom_sf"/>
</dbReference>
<dbReference type="PANTHER" id="PTHR11908:SF132">
    <property type="entry name" value="ALDEHYDE OXIDASE 1-RELATED"/>
    <property type="match status" value="1"/>
</dbReference>
<protein>
    <submittedName>
        <fullName evidence="5">2-furoyl-CoA dehydrogenase large subunit</fullName>
        <ecNumber evidence="5">1.3.99.8</ecNumber>
    </submittedName>
</protein>
<evidence type="ECO:0000256" key="2">
    <source>
        <dbReference type="ARBA" id="ARBA00023002"/>
    </source>
</evidence>
<dbReference type="GO" id="GO:0005506">
    <property type="term" value="F:iron ion binding"/>
    <property type="evidence" value="ECO:0007669"/>
    <property type="project" value="InterPro"/>
</dbReference>
<proteinExistence type="predicted"/>
<dbReference type="InterPro" id="IPR016208">
    <property type="entry name" value="Ald_Oxase/xanthine_DH-like"/>
</dbReference>
<dbReference type="Pfam" id="PF06240">
    <property type="entry name" value="COXG"/>
    <property type="match status" value="1"/>
</dbReference>
<sequence>MPRVEDDALLTGRGRFADDLGARPGTLHAAVLRSPHAHARVLAVDAAPALAWPGVRAVLTGADVKAWTRPFVVGVKSPMEHYCLAVDTVRYVGEPVAVVMAETRALAEDALDAIVVTYEALPAVVDVEDAIAADAALLHPAVGSNVPSDRHFSYGDPDGTFATAPHRVGLTVQYPRNSCTPIECYVVLAEFMPGDEGYEATSNFQGPFSLHTVMALALQIPAARLRLRTPPDSGGSFGVKQGVFPYIVMMCLAARKAGAPVKWVEDRLEHLVAATSATGRVSTIQAAVEDDGRILALDFDQFDDVGGYLRAPEPATFYRMHGCLTGAYTIPNLRVRNRVVMTNKTPAGLVRGFGGPQVYFALERLMQRIAVELGLDPLDVYRRNFIQPDAFPYRAAAGALLDSGNYPLGLSLAADQGGLAELIERRDTARRAGRLYGIGYAAIVEPSISNMGYISTALTPEQRAKAGPKNGAIASATVSIDLLGGVTALIDSTPQGQGHRTAAAQVVADVFGLRPADITVNAEFDSQKDAWSVAAGNYSSRFAGAVAGTLHLAAVKLRDKLASIAAPLLACEPAAVCFAGGQVFAGPTPERTLPFARLAAGPHWAPALLPHGVEVGLRETVFWTPEQLEAPTDDDRVNTSAAYGFAFDICAVEVDPDTGRVRIDRYVTCHDAGTLLNPALADGQIRGAFAQGLGAALMEEFAYGGDGSFQSGTFADYLVPTACEVPEPVIVHMSTPSPFTPLGAKGLGEGNNMSTPVCIANAVADALGVANVVLPLTPSKVMALMGMDETPPRAGSPGGSARRDADTVHGAGAAVHASNGAPAAVAAGVGGGAMNLATGTRAGDHANAGKGKAGKGLSAQGSVELAATPEAIFAVLLDPVALAKVIPGCHALESTGENQYRADVTLGVGMVKARYAAEISLSELDPPHRLRLAGAGTSSLGTASGSGSVELTPSGAGTRLSYDYHADVSGKVAAVGGRMLEGAAKIVLKQLFEQLGKQAESRSGTQVGASFDARVADGTTAASGRGIHSANPGPGQAASASMADGPSFWRRMVGRLFGGDVS</sequence>
<feature type="domain" description="Aldehyde oxidase/xanthine dehydrogenase a/b hammerhead" evidence="4">
    <location>
        <begin position="11"/>
        <end position="122"/>
    </location>
</feature>
<comment type="caution">
    <text evidence="5">The sequence shown here is derived from an EMBL/GenBank/DDBJ whole genome shotgun (WGS) entry which is preliminary data.</text>
</comment>
<dbReference type="InterPro" id="IPR046867">
    <property type="entry name" value="AldOxase/xan_DH_MoCoBD2"/>
</dbReference>
<name>A0A7Y9LNN0_9BURK</name>
<evidence type="ECO:0000259" key="4">
    <source>
        <dbReference type="SMART" id="SM01008"/>
    </source>
</evidence>
<dbReference type="GO" id="GO:0047542">
    <property type="term" value="F:2-furoyl-CoA dehydrogenase activity"/>
    <property type="evidence" value="ECO:0007669"/>
    <property type="project" value="UniProtKB-EC"/>
</dbReference>
<evidence type="ECO:0000256" key="3">
    <source>
        <dbReference type="SAM" id="MobiDB-lite"/>
    </source>
</evidence>
<dbReference type="Pfam" id="PF20256">
    <property type="entry name" value="MoCoBD_2"/>
    <property type="match status" value="1"/>
</dbReference>
<reference evidence="5 6" key="1">
    <citation type="submission" date="2020-07" db="EMBL/GenBank/DDBJ databases">
        <title>Genomic Encyclopedia of Type Strains, Phase IV (KMG-V): Genome sequencing to study the core and pangenomes of soil and plant-associated prokaryotes.</title>
        <authorList>
            <person name="Whitman W."/>
        </authorList>
    </citation>
    <scope>NUCLEOTIDE SEQUENCE [LARGE SCALE GENOMIC DNA]</scope>
    <source>
        <strain evidence="5 6">SAS40</strain>
    </source>
</reference>
<dbReference type="InterPro" id="IPR008274">
    <property type="entry name" value="AldOxase/xan_DH_MoCoBD1"/>
</dbReference>
<dbReference type="Pfam" id="PF02738">
    <property type="entry name" value="MoCoBD_1"/>
    <property type="match status" value="1"/>
</dbReference>
<dbReference type="Gene3D" id="3.30.530.20">
    <property type="match status" value="1"/>
</dbReference>
<dbReference type="InterPro" id="IPR036856">
    <property type="entry name" value="Ald_Oxase/Xan_DH_a/b_sf"/>
</dbReference>
<dbReference type="Proteomes" id="UP000542125">
    <property type="component" value="Unassembled WGS sequence"/>
</dbReference>
<feature type="region of interest" description="Disordered" evidence="3">
    <location>
        <begin position="1022"/>
        <end position="1043"/>
    </location>
</feature>
<keyword evidence="1" id="KW-0500">Molybdenum</keyword>
<dbReference type="SUPFAM" id="SSF54665">
    <property type="entry name" value="CO dehydrogenase molybdoprotein N-domain-like"/>
    <property type="match status" value="1"/>
</dbReference>
<dbReference type="Gene3D" id="3.90.1170.50">
    <property type="entry name" value="Aldehyde oxidase/xanthine dehydrogenase, a/b hammerhead"/>
    <property type="match status" value="1"/>
</dbReference>
<dbReference type="Gene3D" id="3.30.365.10">
    <property type="entry name" value="Aldehyde oxidase/xanthine dehydrogenase, molybdopterin binding domain"/>
    <property type="match status" value="4"/>
</dbReference>
<feature type="region of interest" description="Disordered" evidence="3">
    <location>
        <begin position="789"/>
        <end position="808"/>
    </location>
</feature>
<keyword evidence="2 5" id="KW-0560">Oxidoreductase</keyword>
<dbReference type="SMART" id="SM01008">
    <property type="entry name" value="Ald_Xan_dh_C"/>
    <property type="match status" value="1"/>
</dbReference>
<gene>
    <name evidence="5" type="ORF">FHW18_002731</name>
</gene>
<dbReference type="AlphaFoldDB" id="A0A7Y9LNN0"/>